<organism evidence="3 4">
    <name type="scientific">Saccharomyces uvarum</name>
    <name type="common">Yeast</name>
    <name type="synonym">Saccharomyces bayanus var. uvarum</name>
    <dbReference type="NCBI Taxonomy" id="230603"/>
    <lineage>
        <taxon>Eukaryota</taxon>
        <taxon>Fungi</taxon>
        <taxon>Dikarya</taxon>
        <taxon>Ascomycota</taxon>
        <taxon>Saccharomycotina</taxon>
        <taxon>Saccharomycetes</taxon>
        <taxon>Saccharomycetales</taxon>
        <taxon>Saccharomycetaceae</taxon>
        <taxon>Saccharomyces</taxon>
    </lineage>
</organism>
<reference evidence="3" key="1">
    <citation type="submission" date="2022-10" db="EMBL/GenBank/DDBJ databases">
        <authorList>
            <person name="Byrne P K."/>
        </authorList>
    </citation>
    <scope>NUCLEOTIDE SEQUENCE</scope>
    <source>
        <strain evidence="3">ZP964</strain>
    </source>
</reference>
<dbReference type="SUPFAM" id="SSF55277">
    <property type="entry name" value="GYF domain"/>
    <property type="match status" value="1"/>
</dbReference>
<dbReference type="Gene3D" id="3.30.1490.40">
    <property type="match status" value="1"/>
</dbReference>
<protein>
    <recommendedName>
        <fullName evidence="2">GYF domain-containing protein</fullName>
    </recommendedName>
</protein>
<feature type="compositionally biased region" description="Acidic residues" evidence="1">
    <location>
        <begin position="43"/>
        <end position="56"/>
    </location>
</feature>
<dbReference type="InterPro" id="IPR003169">
    <property type="entry name" value="GYF"/>
</dbReference>
<gene>
    <name evidence="3" type="primary">SUVZ15G3120</name>
    <name evidence="3" type="ORF">SUVZ_15G3120</name>
</gene>
<dbReference type="InterPro" id="IPR035445">
    <property type="entry name" value="GYF-like_dom_sf"/>
</dbReference>
<dbReference type="PANTHER" id="PTHR13138">
    <property type="entry name" value="PROTEIN LIN1"/>
    <property type="match status" value="1"/>
</dbReference>
<evidence type="ECO:0000259" key="2">
    <source>
        <dbReference type="PROSITE" id="PS50829"/>
    </source>
</evidence>
<dbReference type="Pfam" id="PF02213">
    <property type="entry name" value="GYF"/>
    <property type="match status" value="1"/>
</dbReference>
<evidence type="ECO:0000256" key="1">
    <source>
        <dbReference type="SAM" id="MobiDB-lite"/>
    </source>
</evidence>
<dbReference type="EMBL" id="OX365942">
    <property type="protein sequence ID" value="CAI4053500.1"/>
    <property type="molecule type" value="Genomic_DNA"/>
</dbReference>
<dbReference type="PANTHER" id="PTHR13138:SF3">
    <property type="entry name" value="CD2 ANTIGEN CYTOPLASMIC TAIL-BINDING PROTEIN 2"/>
    <property type="match status" value="1"/>
</dbReference>
<proteinExistence type="predicted"/>
<accession>A0ABN8WL08</accession>
<feature type="domain" description="GYF" evidence="2">
    <location>
        <begin position="295"/>
        <end position="353"/>
    </location>
</feature>
<evidence type="ECO:0000313" key="4">
    <source>
        <dbReference type="Proteomes" id="UP001162085"/>
    </source>
</evidence>
<dbReference type="Proteomes" id="UP001162085">
    <property type="component" value="Chromosome 15"/>
</dbReference>
<evidence type="ECO:0000313" key="3">
    <source>
        <dbReference type="EMBL" id="CAI4053500.1"/>
    </source>
</evidence>
<keyword evidence="4" id="KW-1185">Reference proteome</keyword>
<dbReference type="PROSITE" id="PS50829">
    <property type="entry name" value="GYF"/>
    <property type="match status" value="1"/>
</dbReference>
<feature type="compositionally biased region" description="Polar residues" evidence="1">
    <location>
        <begin position="1"/>
        <end position="16"/>
    </location>
</feature>
<sequence>MQSSNFLKVKRNNNQVMGDEELDDELHNKSKRHRVSNIKTAEYDSDSSVEDSSDEENGGKELDMKANEKNEKEGEDMFLSDVDDVDVQGHKKHENSKIQLLDIAEFRKENLADLDTTVGNSEVQEEVEEEEENVDIEPFNIDDEVQHGVFDKDGNYIQAENDADDEPQDNEEWMNDVIDTGHANRLERKQNTRAQNSRHYMVHEALVIFKFFLVDDKETALESLARLNKLRKIAISKKSDSVKYIIHGIELLSDLANILENKGFNGIYEYNRKKVQGAIEEELFDDASAINNQKTKLWSFRWLNKPSQTLGQFTNYEMSYWQKSYFQNNVIVKFGDELDQDENWIHVSCLKFM</sequence>
<dbReference type="SMART" id="SM00444">
    <property type="entry name" value="GYF"/>
    <property type="match status" value="1"/>
</dbReference>
<feature type="compositionally biased region" description="Basic and acidic residues" evidence="1">
    <location>
        <begin position="57"/>
        <end position="72"/>
    </location>
</feature>
<dbReference type="InterPro" id="IPR039905">
    <property type="entry name" value="CD2BP2/Lin1"/>
</dbReference>
<name>A0ABN8WL08_SACUV</name>
<feature type="region of interest" description="Disordered" evidence="1">
    <location>
        <begin position="1"/>
        <end position="80"/>
    </location>
</feature>